<name>A0ABV2E9C0_9STAP</name>
<dbReference type="EMBL" id="JBDZDV010000002">
    <property type="protein sequence ID" value="MET3110911.1"/>
    <property type="molecule type" value="Genomic_DNA"/>
</dbReference>
<keyword evidence="3" id="KW-1185">Reference proteome</keyword>
<reference evidence="2 3" key="1">
    <citation type="submission" date="2024-05" db="EMBL/GenBank/DDBJ databases">
        <title>Genomic Encyclopedia of Type Strains, Phase IV (KMG-IV): sequencing the most valuable type-strain genomes for metagenomic binning, comparative biology and taxonomic classification.</title>
        <authorList>
            <person name="Goeker M."/>
        </authorList>
    </citation>
    <scope>NUCLEOTIDE SEQUENCE [LARGE SCALE GENOMIC DNA]</scope>
    <source>
        <strain evidence="2 3">DSM 25286</strain>
    </source>
</reference>
<dbReference type="Proteomes" id="UP001549019">
    <property type="component" value="Unassembled WGS sequence"/>
</dbReference>
<dbReference type="Pfam" id="PF08905">
    <property type="entry name" value="DUF1850"/>
    <property type="match status" value="1"/>
</dbReference>
<protein>
    <recommendedName>
        <fullName evidence="4">DUF1850 domain-containing protein</fullName>
    </recommendedName>
</protein>
<keyword evidence="1" id="KW-0472">Membrane</keyword>
<evidence type="ECO:0008006" key="4">
    <source>
        <dbReference type="Google" id="ProtNLM"/>
    </source>
</evidence>
<keyword evidence="1" id="KW-0812">Transmembrane</keyword>
<sequence>MDDFRSIRLLRGIFMKKVLILIVVLTFAALLVLFIPVKQSLVFYKENTSEIEAYLPLENQETFQIIFTHSIHLTDVVEKYVVLENQHIKQYEMIYEEFGIGMPANAQGEEEFHSEDGKYHITNMNNVFPEIKLRNGKAVSEHRLVWGPDHEHITEFNNYFEPGAWFTIQIDNLSLWQMIQGVRIHE</sequence>
<feature type="transmembrane region" description="Helical" evidence="1">
    <location>
        <begin position="18"/>
        <end position="37"/>
    </location>
</feature>
<accession>A0ABV2E9C0</accession>
<organism evidence="2 3">
    <name type="scientific">Salinicoccus halitifaciens</name>
    <dbReference type="NCBI Taxonomy" id="1073415"/>
    <lineage>
        <taxon>Bacteria</taxon>
        <taxon>Bacillati</taxon>
        <taxon>Bacillota</taxon>
        <taxon>Bacilli</taxon>
        <taxon>Bacillales</taxon>
        <taxon>Staphylococcaceae</taxon>
        <taxon>Salinicoccus</taxon>
    </lineage>
</organism>
<comment type="caution">
    <text evidence="2">The sequence shown here is derived from an EMBL/GenBank/DDBJ whole genome shotgun (WGS) entry which is preliminary data.</text>
</comment>
<dbReference type="InterPro" id="IPR015001">
    <property type="entry name" value="DUF1850"/>
</dbReference>
<evidence type="ECO:0000256" key="1">
    <source>
        <dbReference type="SAM" id="Phobius"/>
    </source>
</evidence>
<proteinExistence type="predicted"/>
<keyword evidence="1" id="KW-1133">Transmembrane helix</keyword>
<gene>
    <name evidence="2" type="ORF">ABHD89_001313</name>
</gene>
<evidence type="ECO:0000313" key="2">
    <source>
        <dbReference type="EMBL" id="MET3110911.1"/>
    </source>
</evidence>
<evidence type="ECO:0000313" key="3">
    <source>
        <dbReference type="Proteomes" id="UP001549019"/>
    </source>
</evidence>
<dbReference type="RefSeq" id="WP_230821793.1">
    <property type="nucleotide sequence ID" value="NZ_JAJNCU010000003.1"/>
</dbReference>